<name>A0A3N0BQX6_9SPHI</name>
<dbReference type="RefSeq" id="WP_123206668.1">
    <property type="nucleotide sequence ID" value="NZ_RBEE01000042.1"/>
</dbReference>
<dbReference type="AlphaFoldDB" id="A0A3N0BQX6"/>
<dbReference type="Pfam" id="PF13618">
    <property type="entry name" value="Gluconate_2-dh3"/>
    <property type="match status" value="1"/>
</dbReference>
<evidence type="ECO:0000313" key="2">
    <source>
        <dbReference type="Proteomes" id="UP000274046"/>
    </source>
</evidence>
<reference evidence="1 2" key="1">
    <citation type="submission" date="2018-10" db="EMBL/GenBank/DDBJ databases">
        <title>Genome sequencing of Pedobacter jejuensis TNB23.</title>
        <authorList>
            <person name="Cho Y.-J."/>
            <person name="Cho A."/>
            <person name="Kim O.-S."/>
        </authorList>
    </citation>
    <scope>NUCLEOTIDE SEQUENCE [LARGE SCALE GENOMIC DNA]</scope>
    <source>
        <strain evidence="1 2">TNB23</strain>
    </source>
</reference>
<dbReference type="InterPro" id="IPR027056">
    <property type="entry name" value="Gluconate_2DH_su3"/>
</dbReference>
<dbReference type="Proteomes" id="UP000274046">
    <property type="component" value="Unassembled WGS sequence"/>
</dbReference>
<comment type="caution">
    <text evidence="1">The sequence shown here is derived from an EMBL/GenBank/DDBJ whole genome shotgun (WGS) entry which is preliminary data.</text>
</comment>
<proteinExistence type="predicted"/>
<evidence type="ECO:0000313" key="1">
    <source>
        <dbReference type="EMBL" id="RNL51045.1"/>
    </source>
</evidence>
<accession>A0A3N0BQX6</accession>
<keyword evidence="2" id="KW-1185">Reference proteome</keyword>
<organism evidence="1 2">
    <name type="scientific">Pedobacter jejuensis</name>
    <dbReference type="NCBI Taxonomy" id="1268550"/>
    <lineage>
        <taxon>Bacteria</taxon>
        <taxon>Pseudomonadati</taxon>
        <taxon>Bacteroidota</taxon>
        <taxon>Sphingobacteriia</taxon>
        <taxon>Sphingobacteriales</taxon>
        <taxon>Sphingobacteriaceae</taxon>
        <taxon>Pedobacter</taxon>
    </lineage>
</organism>
<dbReference type="OrthoDB" id="6385145at2"/>
<sequence length="195" mass="21404">MHRREALRNVAFLLGGAISATTMGVLFESFTLPENEKNFVSFSLEDEKILAEFADIIVPTTKSSAGAKAAGLGKFIPMMMKDCYPATMQTSFANGFKELQAKSMADFKKNYLALTTAEKTKLMVDLRAMAIAQKASKSEDNKDLAYFFTTARDLTLLGYYSSEIGCTKAREYVLIPGRYDGSAPLKPGQKSWATG</sequence>
<gene>
    <name evidence="1" type="ORF">D7004_15070</name>
</gene>
<protein>
    <submittedName>
        <fullName evidence="1">Gluconate 2-dehydrogenase subunit 3 family protein</fullName>
    </submittedName>
</protein>
<dbReference type="EMBL" id="RBEE01000042">
    <property type="protein sequence ID" value="RNL51045.1"/>
    <property type="molecule type" value="Genomic_DNA"/>
</dbReference>